<evidence type="ECO:0000256" key="1">
    <source>
        <dbReference type="SAM" id="MobiDB-lite"/>
    </source>
</evidence>
<dbReference type="PANTHER" id="PTHR37166:SF1">
    <property type="entry name" value="PROTEIN FLAG"/>
    <property type="match status" value="1"/>
</dbReference>
<proteinExistence type="predicted"/>
<dbReference type="Pfam" id="PF03646">
    <property type="entry name" value="FlaG"/>
    <property type="match status" value="1"/>
</dbReference>
<reference evidence="2 3" key="1">
    <citation type="journal article" date="2020" name="Microbiol. Resour. Announc.">
        <title>Complete genome sequence of Pseudomonas otitidis strain MrB4, isolated from Lake Biwa in Japan.</title>
        <authorList>
            <person name="Miyazaki K."/>
            <person name="Hase E."/>
            <person name="Maruya T."/>
        </authorList>
    </citation>
    <scope>NUCLEOTIDE SEQUENCE [LARGE SCALE GENOMIC DNA]</scope>
    <source>
        <strain evidence="2 3">MrB4</strain>
    </source>
</reference>
<dbReference type="PANTHER" id="PTHR37166">
    <property type="entry name" value="PROTEIN FLAG"/>
    <property type="match status" value="1"/>
</dbReference>
<feature type="compositionally biased region" description="Polar residues" evidence="1">
    <location>
        <begin position="1"/>
        <end position="10"/>
    </location>
</feature>
<feature type="region of interest" description="Disordered" evidence="1">
    <location>
        <begin position="1"/>
        <end position="58"/>
    </location>
</feature>
<accession>A0A1I0T5N8</accession>
<gene>
    <name evidence="2" type="ORF">PtoMrB4_36420</name>
</gene>
<sequence>MDISSITSVNAIPRLVKDTSGTTPSQNGVTPNTPTAVPVASGTAAQDDKDARKGQGADLESAVSDIQSFVQAVKRGLEFSVDDSTGDVVVKVIDTDSGKLIRQIPSEELLKLAERLDDIRSLMFEAKA</sequence>
<evidence type="ECO:0000313" key="3">
    <source>
        <dbReference type="Proteomes" id="UP000501237"/>
    </source>
</evidence>
<dbReference type="AlphaFoldDB" id="A0A1I0T5N8"/>
<dbReference type="Gene3D" id="3.30.160.170">
    <property type="entry name" value="FlaG-like"/>
    <property type="match status" value="1"/>
</dbReference>
<organism evidence="2 3">
    <name type="scientific">Metapseudomonas otitidis</name>
    <dbReference type="NCBI Taxonomy" id="319939"/>
    <lineage>
        <taxon>Bacteria</taxon>
        <taxon>Pseudomonadati</taxon>
        <taxon>Pseudomonadota</taxon>
        <taxon>Gammaproteobacteria</taxon>
        <taxon>Pseudomonadales</taxon>
        <taxon>Pseudomonadaceae</taxon>
        <taxon>Metapseudomonas</taxon>
    </lineage>
</organism>
<dbReference type="STRING" id="319939.SAMN05216263_10372"/>
<feature type="compositionally biased region" description="Basic and acidic residues" evidence="1">
    <location>
        <begin position="46"/>
        <end position="55"/>
    </location>
</feature>
<dbReference type="RefSeq" id="WP_074968140.1">
    <property type="nucleotide sequence ID" value="NZ_AP022642.1"/>
</dbReference>
<dbReference type="EMBL" id="AP022642">
    <property type="protein sequence ID" value="BCA29665.1"/>
    <property type="molecule type" value="Genomic_DNA"/>
</dbReference>
<protein>
    <submittedName>
        <fullName evidence="2">Uncharacterized protein</fullName>
    </submittedName>
</protein>
<dbReference type="KEGG" id="poj:PtoMrB4_36420"/>
<evidence type="ECO:0000313" key="2">
    <source>
        <dbReference type="EMBL" id="BCA29665.1"/>
    </source>
</evidence>
<dbReference type="InterPro" id="IPR035924">
    <property type="entry name" value="FlaG-like_sf"/>
</dbReference>
<dbReference type="Proteomes" id="UP000501237">
    <property type="component" value="Chromosome"/>
</dbReference>
<dbReference type="SUPFAM" id="SSF160214">
    <property type="entry name" value="FlaG-like"/>
    <property type="match status" value="1"/>
</dbReference>
<dbReference type="InterPro" id="IPR005186">
    <property type="entry name" value="FlaG"/>
</dbReference>
<name>A0A1I0T5N8_9GAMM</name>
<dbReference type="GeneID" id="57398860"/>
<feature type="compositionally biased region" description="Polar residues" evidence="1">
    <location>
        <begin position="19"/>
        <end position="35"/>
    </location>
</feature>